<accession>A0A521BZJ1</accession>
<evidence type="ECO:0000313" key="1">
    <source>
        <dbReference type="EMBL" id="SMO52619.1"/>
    </source>
</evidence>
<evidence type="ECO:0000313" key="2">
    <source>
        <dbReference type="Proteomes" id="UP000319040"/>
    </source>
</evidence>
<protein>
    <recommendedName>
        <fullName evidence="3">DUF4252 domain-containing protein</fullName>
    </recommendedName>
</protein>
<reference evidence="1 2" key="1">
    <citation type="submission" date="2017-05" db="EMBL/GenBank/DDBJ databases">
        <authorList>
            <person name="Varghese N."/>
            <person name="Submissions S."/>
        </authorList>
    </citation>
    <scope>NUCLEOTIDE SEQUENCE [LARGE SCALE GENOMIC DNA]</scope>
    <source>
        <strain evidence="1 2">DSM 27040</strain>
    </source>
</reference>
<dbReference type="AlphaFoldDB" id="A0A521BZJ1"/>
<keyword evidence="2" id="KW-1185">Reference proteome</keyword>
<dbReference type="InterPro" id="IPR025348">
    <property type="entry name" value="DUF4252"/>
</dbReference>
<dbReference type="OrthoDB" id="1120833at2"/>
<dbReference type="Pfam" id="PF14060">
    <property type="entry name" value="DUF4252"/>
    <property type="match status" value="1"/>
</dbReference>
<proteinExistence type="predicted"/>
<evidence type="ECO:0008006" key="3">
    <source>
        <dbReference type="Google" id="ProtNLM"/>
    </source>
</evidence>
<dbReference type="Proteomes" id="UP000319040">
    <property type="component" value="Unassembled WGS sequence"/>
</dbReference>
<name>A0A521BZJ1_SACCC</name>
<dbReference type="EMBL" id="FXTB01000002">
    <property type="protein sequence ID" value="SMO52619.1"/>
    <property type="molecule type" value="Genomic_DNA"/>
</dbReference>
<organism evidence="1 2">
    <name type="scientific">Saccharicrinis carchari</name>
    <dbReference type="NCBI Taxonomy" id="1168039"/>
    <lineage>
        <taxon>Bacteria</taxon>
        <taxon>Pseudomonadati</taxon>
        <taxon>Bacteroidota</taxon>
        <taxon>Bacteroidia</taxon>
        <taxon>Marinilabiliales</taxon>
        <taxon>Marinilabiliaceae</taxon>
        <taxon>Saccharicrinis</taxon>
    </lineage>
</organism>
<sequence length="166" mass="19651">MKNLVRIALVLWLMGVGSLFVFSQQKTTERMFKDFRGMDEVTYLSLSKNLLQFMDFDAENEDKEQASKIRGDLKEVRLVMFKPNKAPKQRFIEKVRHYMRKGGCSRVEDIDSEVDAEVWVQRRGRKVKECHVILQGQQNGVLLSFFGDFKMEDVERMRKKIQDYED</sequence>
<gene>
    <name evidence="1" type="ORF">SAMN06265379_102261</name>
</gene>
<dbReference type="RefSeq" id="WP_142532561.1">
    <property type="nucleotide sequence ID" value="NZ_FXTB01000002.1"/>
</dbReference>